<dbReference type="AlphaFoldDB" id="A0A5C3FK52"/>
<sequence length="269" mass="28373">MRSNLAGGREDGIFGPNSNLAVREVRRQGVLLPKRDALLISTRLGMFCCDWRLSPPLGRPAVGKRAARRPAGPDPGCRKQERLSILARNVKGQAAGIISTSLASPHAESQVEKSEAKVGVSQCCELSSVDLGIPLSATPATDFKSALKIALAFHSPLSPLFLAAGYLGCRASSSCFPSSLPWCARSASRPFRSLPAKLAAADLHVQPASSARALGAALSTALGCYNSAAKPLARSLHRSRASPSSCPAPLPPRLRHRFHAQLGTLDKLT</sequence>
<dbReference type="OrthoDB" id="10642953at2759"/>
<keyword evidence="2" id="KW-1185">Reference proteome</keyword>
<reference evidence="1" key="1">
    <citation type="submission" date="2018-03" db="EMBL/GenBank/DDBJ databases">
        <authorList>
            <person name="Guldener U."/>
        </authorList>
    </citation>
    <scope>NUCLEOTIDE SEQUENCE [LARGE SCALE GENOMIC DNA]</scope>
    <source>
        <strain evidence="1">ATCC34888</strain>
    </source>
</reference>
<gene>
    <name evidence="1" type="ORF">PSANT_01596</name>
</gene>
<name>A0A5C3FK52_PSEA2</name>
<evidence type="ECO:0000313" key="2">
    <source>
        <dbReference type="Proteomes" id="UP000325008"/>
    </source>
</evidence>
<accession>A0A5C3FK52</accession>
<proteinExistence type="predicted"/>
<dbReference type="EMBL" id="OOIQ01000003">
    <property type="protein sequence ID" value="SPO43911.1"/>
    <property type="molecule type" value="Genomic_DNA"/>
</dbReference>
<comment type="caution">
    <text evidence="1">The sequence shown here is derived from an EMBL/GenBank/DDBJ whole genome shotgun (WGS) entry which is preliminary data.</text>
</comment>
<protein>
    <submittedName>
        <fullName evidence="1">Uncharacterized protein</fullName>
    </submittedName>
</protein>
<dbReference type="RefSeq" id="XP_014657975.1">
    <property type="nucleotide sequence ID" value="XM_014802489.1"/>
</dbReference>
<dbReference type="Proteomes" id="UP000325008">
    <property type="component" value="Unassembled WGS sequence"/>
</dbReference>
<evidence type="ECO:0000313" key="1">
    <source>
        <dbReference type="EMBL" id="SPO43911.1"/>
    </source>
</evidence>
<organism evidence="1 2">
    <name type="scientific">Pseudozyma antarctica</name>
    <name type="common">Yeast</name>
    <name type="synonym">Candida antarctica</name>
    <dbReference type="NCBI Taxonomy" id="84753"/>
    <lineage>
        <taxon>Eukaryota</taxon>
        <taxon>Fungi</taxon>
        <taxon>Dikarya</taxon>
        <taxon>Basidiomycota</taxon>
        <taxon>Ustilaginomycotina</taxon>
        <taxon>Ustilaginomycetes</taxon>
        <taxon>Ustilaginales</taxon>
        <taxon>Ustilaginaceae</taxon>
        <taxon>Moesziomyces</taxon>
    </lineage>
</organism>